<dbReference type="Gene3D" id="3.10.450.50">
    <property type="match status" value="1"/>
</dbReference>
<evidence type="ECO:0000259" key="2">
    <source>
        <dbReference type="Pfam" id="PF14534"/>
    </source>
</evidence>
<evidence type="ECO:0000313" key="3">
    <source>
        <dbReference type="EMBL" id="TDQ44992.1"/>
    </source>
</evidence>
<proteinExistence type="predicted"/>
<name>A0A4R6UFH6_9GAMM</name>
<dbReference type="Pfam" id="PF14534">
    <property type="entry name" value="DUF4440"/>
    <property type="match status" value="1"/>
</dbReference>
<organism evidence="3 4">
    <name type="scientific">Permianibacter aggregans</name>
    <dbReference type="NCBI Taxonomy" id="1510150"/>
    <lineage>
        <taxon>Bacteria</taxon>
        <taxon>Pseudomonadati</taxon>
        <taxon>Pseudomonadota</taxon>
        <taxon>Gammaproteobacteria</taxon>
        <taxon>Pseudomonadales</taxon>
        <taxon>Pseudomonadaceae</taxon>
        <taxon>Permianibacter</taxon>
    </lineage>
</organism>
<dbReference type="RefSeq" id="WP_198325191.1">
    <property type="nucleotide sequence ID" value="NZ_CP037953.1"/>
</dbReference>
<dbReference type="InterPro" id="IPR032710">
    <property type="entry name" value="NTF2-like_dom_sf"/>
</dbReference>
<protein>
    <submittedName>
        <fullName evidence="3">SnoaL-like protein</fullName>
    </submittedName>
</protein>
<feature type="chain" id="PRO_5020339591" evidence="1">
    <location>
        <begin position="20"/>
        <end position="159"/>
    </location>
</feature>
<feature type="signal peptide" evidence="1">
    <location>
        <begin position="1"/>
        <end position="19"/>
    </location>
</feature>
<dbReference type="Proteomes" id="UP000295375">
    <property type="component" value="Unassembled WGS sequence"/>
</dbReference>
<comment type="caution">
    <text evidence="3">The sequence shown here is derived from an EMBL/GenBank/DDBJ whole genome shotgun (WGS) entry which is preliminary data.</text>
</comment>
<evidence type="ECO:0000313" key="4">
    <source>
        <dbReference type="Proteomes" id="UP000295375"/>
    </source>
</evidence>
<gene>
    <name evidence="3" type="ORF">EV696_12248</name>
</gene>
<feature type="domain" description="DUF4440" evidence="2">
    <location>
        <begin position="38"/>
        <end position="147"/>
    </location>
</feature>
<evidence type="ECO:0000256" key="1">
    <source>
        <dbReference type="SAM" id="SignalP"/>
    </source>
</evidence>
<dbReference type="EMBL" id="SNYM01000022">
    <property type="protein sequence ID" value="TDQ44992.1"/>
    <property type="molecule type" value="Genomic_DNA"/>
</dbReference>
<dbReference type="InterPro" id="IPR027843">
    <property type="entry name" value="DUF4440"/>
</dbReference>
<sequence>MNRIILAIALLLVGATVTAADITIPGHQEPEHNPVLIAEILEDIRLGWEHGDGKPFYLHFLDWDGARYFEGGGQNIGLRDLVERHVEPEAKLGLTLNFSNTQVHFENTMAWAVVDTEIKLTTLDGREIHNRGHGTYLFKWVDGAWKVIHTQSASSPVRK</sequence>
<accession>A0A4R6UFH6</accession>
<keyword evidence="4" id="KW-1185">Reference proteome</keyword>
<dbReference type="SUPFAM" id="SSF54427">
    <property type="entry name" value="NTF2-like"/>
    <property type="match status" value="1"/>
</dbReference>
<keyword evidence="1" id="KW-0732">Signal</keyword>
<dbReference type="AlphaFoldDB" id="A0A4R6UFH6"/>
<reference evidence="3 4" key="1">
    <citation type="submission" date="2019-03" db="EMBL/GenBank/DDBJ databases">
        <title>Genomic Encyclopedia of Type Strains, Phase IV (KMG-IV): sequencing the most valuable type-strain genomes for metagenomic binning, comparative biology and taxonomic classification.</title>
        <authorList>
            <person name="Goeker M."/>
        </authorList>
    </citation>
    <scope>NUCLEOTIDE SEQUENCE [LARGE SCALE GENOMIC DNA]</scope>
    <source>
        <strain evidence="3 4">DSM 103792</strain>
    </source>
</reference>